<dbReference type="EMBL" id="BART01021066">
    <property type="protein sequence ID" value="GAG95727.1"/>
    <property type="molecule type" value="Genomic_DNA"/>
</dbReference>
<evidence type="ECO:0000313" key="1">
    <source>
        <dbReference type="EMBL" id="GAG95727.1"/>
    </source>
</evidence>
<name>X1CRX5_9ZZZZ</name>
<reference evidence="1" key="1">
    <citation type="journal article" date="2014" name="Front. Microbiol.">
        <title>High frequency of phylogenetically diverse reductive dehalogenase-homologous genes in deep subseafloor sedimentary metagenomes.</title>
        <authorList>
            <person name="Kawai M."/>
            <person name="Futagami T."/>
            <person name="Toyoda A."/>
            <person name="Takaki Y."/>
            <person name="Nishi S."/>
            <person name="Hori S."/>
            <person name="Arai W."/>
            <person name="Tsubouchi T."/>
            <person name="Morono Y."/>
            <person name="Uchiyama I."/>
            <person name="Ito T."/>
            <person name="Fujiyama A."/>
            <person name="Inagaki F."/>
            <person name="Takami H."/>
        </authorList>
    </citation>
    <scope>NUCLEOTIDE SEQUENCE</scope>
    <source>
        <strain evidence="1">Expedition CK06-06</strain>
    </source>
</reference>
<accession>X1CRX5</accession>
<comment type="caution">
    <text evidence="1">The sequence shown here is derived from an EMBL/GenBank/DDBJ whole genome shotgun (WGS) entry which is preliminary data.</text>
</comment>
<dbReference type="AlphaFoldDB" id="X1CRX5"/>
<organism evidence="1">
    <name type="scientific">marine sediment metagenome</name>
    <dbReference type="NCBI Taxonomy" id="412755"/>
    <lineage>
        <taxon>unclassified sequences</taxon>
        <taxon>metagenomes</taxon>
        <taxon>ecological metagenomes</taxon>
    </lineage>
</organism>
<protein>
    <submittedName>
        <fullName evidence="1">Uncharacterized protein</fullName>
    </submittedName>
</protein>
<gene>
    <name evidence="1" type="ORF">S01H4_38978</name>
</gene>
<feature type="non-terminal residue" evidence="1">
    <location>
        <position position="1"/>
    </location>
</feature>
<proteinExistence type="predicted"/>
<sequence length="148" mass="16481">LAQPGSKMGLLVGQGEIDVRGRINVARSVLGKNQAQWYAFWIGDIPAEFSVTIPVYGPNPGYNLYFGGGLMSCNADVPQRIVPQILLPGYPWIAWTTVWYKLQADIKFPEPCVFEVGPLGRMQFILFNEDTEVHNFAIATFGMTEKIV</sequence>